<feature type="compositionally biased region" description="Polar residues" evidence="1">
    <location>
        <begin position="295"/>
        <end position="306"/>
    </location>
</feature>
<evidence type="ECO:0000313" key="2">
    <source>
        <dbReference type="EMBL" id="GJT13178.1"/>
    </source>
</evidence>
<name>A0ABQ5BF44_9ASTR</name>
<feature type="region of interest" description="Disordered" evidence="1">
    <location>
        <begin position="231"/>
        <end position="306"/>
    </location>
</feature>
<organism evidence="2 3">
    <name type="scientific">Tanacetum coccineum</name>
    <dbReference type="NCBI Taxonomy" id="301880"/>
    <lineage>
        <taxon>Eukaryota</taxon>
        <taxon>Viridiplantae</taxon>
        <taxon>Streptophyta</taxon>
        <taxon>Embryophyta</taxon>
        <taxon>Tracheophyta</taxon>
        <taxon>Spermatophyta</taxon>
        <taxon>Magnoliopsida</taxon>
        <taxon>eudicotyledons</taxon>
        <taxon>Gunneridae</taxon>
        <taxon>Pentapetalae</taxon>
        <taxon>asterids</taxon>
        <taxon>campanulids</taxon>
        <taxon>Asterales</taxon>
        <taxon>Asteraceae</taxon>
        <taxon>Asteroideae</taxon>
        <taxon>Anthemideae</taxon>
        <taxon>Anthemidinae</taxon>
        <taxon>Tanacetum</taxon>
    </lineage>
</organism>
<evidence type="ECO:0000313" key="3">
    <source>
        <dbReference type="Proteomes" id="UP001151760"/>
    </source>
</evidence>
<proteinExistence type="predicted"/>
<protein>
    <submittedName>
        <fullName evidence="2">Uncharacterized protein</fullName>
    </submittedName>
</protein>
<comment type="caution">
    <text evidence="2">The sequence shown here is derived from an EMBL/GenBank/DDBJ whole genome shotgun (WGS) entry which is preliminary data.</text>
</comment>
<reference evidence="2" key="2">
    <citation type="submission" date="2022-01" db="EMBL/GenBank/DDBJ databases">
        <authorList>
            <person name="Yamashiro T."/>
            <person name="Shiraishi A."/>
            <person name="Satake H."/>
            <person name="Nakayama K."/>
        </authorList>
    </citation>
    <scope>NUCLEOTIDE SEQUENCE</scope>
</reference>
<keyword evidence="3" id="KW-1185">Reference proteome</keyword>
<gene>
    <name evidence="2" type="ORF">Tco_0860220</name>
</gene>
<dbReference type="Proteomes" id="UP001151760">
    <property type="component" value="Unassembled WGS sequence"/>
</dbReference>
<evidence type="ECO:0000256" key="1">
    <source>
        <dbReference type="SAM" id="MobiDB-lite"/>
    </source>
</evidence>
<dbReference type="EMBL" id="BQNB010013208">
    <property type="protein sequence ID" value="GJT13178.1"/>
    <property type="molecule type" value="Genomic_DNA"/>
</dbReference>
<accession>A0ABQ5BF44</accession>
<sequence length="378" mass="44028">MYNWETAKYGNINYIGDINYLRYFERKFLAIVYDDALSSQHVDEVNWKNETSLSEYDDGKYNTISESKALKKRFSKKEKFNILSIDKDLFSYDIFYVNELKLDKDNGEDKIGVDLAVYENYSKSNYVQVLNVDSLKVDLVVIQNTCSEKEDNNSETAFNRPVKESSMNSETKDVHAIKYKMSKAKERCMAYFHSLHSHLQVLSKEDLKFRDTLLQNMGNVKKFFAERARHQKQYDRRVNKRQMQTQESKTDTDDSSRSGNDTDTDDADIRPIYDEEPMTEYPEQCQVKSPMLDSSPDNQTTEYSKQSLKYDSYDVNDRVENFIRSLFYEYFNGENLVVSKSSAVTTADASDKRQQQPDSTSSISTLATTVTAYRNFDL</sequence>
<reference evidence="2" key="1">
    <citation type="journal article" date="2022" name="Int. J. Mol. Sci.">
        <title>Draft Genome of Tanacetum Coccineum: Genomic Comparison of Closely Related Tanacetum-Family Plants.</title>
        <authorList>
            <person name="Yamashiro T."/>
            <person name="Shiraishi A."/>
            <person name="Nakayama K."/>
            <person name="Satake H."/>
        </authorList>
    </citation>
    <scope>NUCLEOTIDE SEQUENCE</scope>
</reference>